<keyword evidence="3" id="KW-1185">Reference proteome</keyword>
<accession>A0A1Q3E3J8</accession>
<dbReference type="EMBL" id="BDGU01000075">
    <property type="protein sequence ID" value="GAW01828.1"/>
    <property type="molecule type" value="Genomic_DNA"/>
</dbReference>
<keyword evidence="1" id="KW-0732">Signal</keyword>
<proteinExistence type="predicted"/>
<name>A0A1Q3E3J8_LENED</name>
<sequence>MQSKLLITLALSCLSAFVVASPIPAPIPALVAAVHDLESPRVEILAREQPSLTREEIDVEEREPICRYDCI</sequence>
<reference evidence="2 3" key="1">
    <citation type="submission" date="2016-08" db="EMBL/GenBank/DDBJ databases">
        <authorList>
            <consortium name="Lentinula edodes genome sequencing consortium"/>
            <person name="Sakamoto Y."/>
            <person name="Nakade K."/>
            <person name="Sato S."/>
            <person name="Yoshida Y."/>
            <person name="Miyazaki K."/>
            <person name="Natsume S."/>
            <person name="Konno N."/>
        </authorList>
    </citation>
    <scope>NUCLEOTIDE SEQUENCE [LARGE SCALE GENOMIC DNA]</scope>
    <source>
        <strain evidence="2 3">NBRC 111202</strain>
    </source>
</reference>
<comment type="caution">
    <text evidence="2">The sequence shown here is derived from an EMBL/GenBank/DDBJ whole genome shotgun (WGS) entry which is preliminary data.</text>
</comment>
<evidence type="ECO:0000256" key="1">
    <source>
        <dbReference type="SAM" id="SignalP"/>
    </source>
</evidence>
<organism evidence="2 3">
    <name type="scientific">Lentinula edodes</name>
    <name type="common">Shiitake mushroom</name>
    <name type="synonym">Lentinus edodes</name>
    <dbReference type="NCBI Taxonomy" id="5353"/>
    <lineage>
        <taxon>Eukaryota</taxon>
        <taxon>Fungi</taxon>
        <taxon>Dikarya</taxon>
        <taxon>Basidiomycota</taxon>
        <taxon>Agaricomycotina</taxon>
        <taxon>Agaricomycetes</taxon>
        <taxon>Agaricomycetidae</taxon>
        <taxon>Agaricales</taxon>
        <taxon>Marasmiineae</taxon>
        <taxon>Omphalotaceae</taxon>
        <taxon>Lentinula</taxon>
    </lineage>
</organism>
<protein>
    <submittedName>
        <fullName evidence="2">Uncharacterized protein</fullName>
    </submittedName>
</protein>
<feature type="signal peptide" evidence="1">
    <location>
        <begin position="1"/>
        <end position="20"/>
    </location>
</feature>
<dbReference type="Proteomes" id="UP000188533">
    <property type="component" value="Unassembled WGS sequence"/>
</dbReference>
<evidence type="ECO:0000313" key="2">
    <source>
        <dbReference type="EMBL" id="GAW01828.1"/>
    </source>
</evidence>
<reference evidence="2 3" key="2">
    <citation type="submission" date="2017-02" db="EMBL/GenBank/DDBJ databases">
        <title>A genome survey and senescence transcriptome analysis in Lentinula edodes.</title>
        <authorList>
            <person name="Sakamoto Y."/>
            <person name="Nakade K."/>
            <person name="Sato S."/>
            <person name="Yoshida Y."/>
            <person name="Miyazaki K."/>
            <person name="Natsume S."/>
            <person name="Konno N."/>
        </authorList>
    </citation>
    <scope>NUCLEOTIDE SEQUENCE [LARGE SCALE GENOMIC DNA]</scope>
    <source>
        <strain evidence="2 3">NBRC 111202</strain>
    </source>
</reference>
<dbReference type="AlphaFoldDB" id="A0A1Q3E3J8"/>
<gene>
    <name evidence="2" type="ORF">LENED_003445</name>
</gene>
<evidence type="ECO:0000313" key="3">
    <source>
        <dbReference type="Proteomes" id="UP000188533"/>
    </source>
</evidence>
<feature type="chain" id="PRO_5012727172" evidence="1">
    <location>
        <begin position="21"/>
        <end position="71"/>
    </location>
</feature>